<reference evidence="3" key="1">
    <citation type="submission" date="2017-09" db="EMBL/GenBank/DDBJ databases">
        <title>Depth-based differentiation of microbial function through sediment-hosted aquifers and enrichment of novel symbionts in the deep terrestrial subsurface.</title>
        <authorList>
            <person name="Probst A.J."/>
            <person name="Ladd B."/>
            <person name="Jarett J.K."/>
            <person name="Geller-Mcgrath D.E."/>
            <person name="Sieber C.M.K."/>
            <person name="Emerson J.B."/>
            <person name="Anantharaman K."/>
            <person name="Thomas B.C."/>
            <person name="Malmstrom R."/>
            <person name="Stieglmeier M."/>
            <person name="Klingl A."/>
            <person name="Woyke T."/>
            <person name="Ryan C.M."/>
            <person name="Banfield J.F."/>
        </authorList>
    </citation>
    <scope>NUCLEOTIDE SEQUENCE [LARGE SCALE GENOMIC DNA]</scope>
</reference>
<keyword evidence="1" id="KW-1133">Transmembrane helix</keyword>
<feature type="transmembrane region" description="Helical" evidence="1">
    <location>
        <begin position="12"/>
        <end position="33"/>
    </location>
</feature>
<dbReference type="Proteomes" id="UP000228635">
    <property type="component" value="Unassembled WGS sequence"/>
</dbReference>
<evidence type="ECO:0000256" key="1">
    <source>
        <dbReference type="SAM" id="Phobius"/>
    </source>
</evidence>
<comment type="caution">
    <text evidence="2">The sequence shown here is derived from an EMBL/GenBank/DDBJ whole genome shotgun (WGS) entry which is preliminary data.</text>
</comment>
<evidence type="ECO:0000313" key="2">
    <source>
        <dbReference type="EMBL" id="PIT92719.1"/>
    </source>
</evidence>
<accession>A0A2M6WIX6</accession>
<evidence type="ECO:0000313" key="3">
    <source>
        <dbReference type="Proteomes" id="UP000228635"/>
    </source>
</evidence>
<name>A0A2M6WIX6_9BACT</name>
<keyword evidence="1" id="KW-0812">Transmembrane</keyword>
<organism evidence="2 3">
    <name type="scientific">Candidatus Harrisonbacteria bacterium CG10_big_fil_rev_8_21_14_0_10_42_17</name>
    <dbReference type="NCBI Taxonomy" id="1974584"/>
    <lineage>
        <taxon>Bacteria</taxon>
        <taxon>Candidatus Harrisoniibacteriota</taxon>
    </lineage>
</organism>
<sequence>MLFLSRHKRIYFFFSFLLFVSFFALFFLFPFFASTSNAQTASPEIILTWKTDGYVPAEYRGRILPSSDVLISAAVELLQDGSFIDLSGASISWLVNRRVLSSGVGLQTFSFTPEPFTSSSRFNVTARIQYPHGVVREQTVVIPNMTPETIIDTPYRDGAFNAETLFMRALSFYYPFNRFGQIQYSWTIDARGQKEEIHDGALTLTIPRVDPGERISVSLISLIQSNPPSYSKDSLYLRYQP</sequence>
<protein>
    <submittedName>
        <fullName evidence="2">Uncharacterized protein</fullName>
    </submittedName>
</protein>
<proteinExistence type="predicted"/>
<gene>
    <name evidence="2" type="ORF">COU08_00965</name>
</gene>
<keyword evidence="1" id="KW-0472">Membrane</keyword>
<dbReference type="AlphaFoldDB" id="A0A2M6WIX6"/>
<dbReference type="EMBL" id="PFBA01000012">
    <property type="protein sequence ID" value="PIT92719.1"/>
    <property type="molecule type" value="Genomic_DNA"/>
</dbReference>